<dbReference type="RefSeq" id="WP_311361985.1">
    <property type="nucleotide sequence ID" value="NZ_JAVRIE010000004.1"/>
</dbReference>
<evidence type="ECO:0000313" key="6">
    <source>
        <dbReference type="EMBL" id="MDT0583217.1"/>
    </source>
</evidence>
<dbReference type="InterPro" id="IPR017853">
    <property type="entry name" value="GH"/>
</dbReference>
<dbReference type="PANTHER" id="PTHR10357">
    <property type="entry name" value="ALPHA-AMYLASE FAMILY MEMBER"/>
    <property type="match status" value="1"/>
</dbReference>
<dbReference type="Pfam" id="PF00128">
    <property type="entry name" value="Alpha-amylase"/>
    <property type="match status" value="1"/>
</dbReference>
<feature type="signal peptide" evidence="4">
    <location>
        <begin position="1"/>
        <end position="31"/>
    </location>
</feature>
<reference evidence="6 7" key="1">
    <citation type="submission" date="2023-09" db="EMBL/GenBank/DDBJ databases">
        <authorList>
            <person name="Rey-Velasco X."/>
        </authorList>
    </citation>
    <scope>NUCLEOTIDE SEQUENCE [LARGE SCALE GENOMIC DNA]</scope>
    <source>
        <strain evidence="6 7">W409</strain>
    </source>
</reference>
<dbReference type="SMART" id="SM00642">
    <property type="entry name" value="Aamy"/>
    <property type="match status" value="1"/>
</dbReference>
<accession>A0AAW8R225</accession>
<feature type="domain" description="Glycosyl hydrolase family 13 catalytic" evidence="5">
    <location>
        <begin position="55"/>
        <end position="469"/>
    </location>
</feature>
<dbReference type="Gene3D" id="2.60.40.1190">
    <property type="match status" value="1"/>
</dbReference>
<dbReference type="SUPFAM" id="SSF49344">
    <property type="entry name" value="CBD9-like"/>
    <property type="match status" value="1"/>
</dbReference>
<evidence type="ECO:0000256" key="2">
    <source>
        <dbReference type="ARBA" id="ARBA00022723"/>
    </source>
</evidence>
<comment type="caution">
    <text evidence="6">The sequence shown here is derived from an EMBL/GenBank/DDBJ whole genome shotgun (WGS) entry which is preliminary data.</text>
</comment>
<sequence length="896" mass="99687">MTARLATYSPFHHIVVFCRFLVCLLSVSALSACQSDKASTSQLASPDWGEQKVYFVLLDRFNDGESSNNDFGQGEYSPTQESHFNGGDIQGLIDKLDYIQGMGFTAVWVSPPVLNQWWSPKAEYGGYHGYWAKNFKQIDPHFGNLDDYKALAKALHSRGMYLIQDIVVNHTGIFFSYKGNEFNPNSPLTNFYLSAPKEDTYDAPTQSPFDQINLLNPSHEKAAIYHWTPELENFDSVEQQYTYQLGGLADLNTSNEAVLAALKESYKYWIEEVGVDAFRIDTVKYVEHDFWHRFLHDEDGIYPFAESLGKKHFLTFGEVFQFSEPLQNDGEKAIAEYLGTGEKPELNAVINFPLYKDISRVFAQGIATEELAYRLQQHMEVFPHPRFTPTFIDNHDTPRFLAGGSQDAMLQSLALLYTTPGIPVVYQGTEQALLETRQSMFAGGFASQQSHFNTHSSFYMHIQKLAAIREQQSAFTEGKLRILKSQSFGPGVLAYQLTSVHEHSDKSESALVLMNTAEHTVVTGNMSTSFGANNQLNTLFAHKVEPTQSIVTNNNGDLQLVLAARAIMILESGQTFSTTSHGEPSKQTLAPFSVNGLENIAGLTFTDDTGIQGSSNRPNAQLAFILDGMWDERITVNTDENGNWDYTLQIKDLGRMTKTLMIYDTASQALSETATFTAVQNRATQEVRVSDPQNDDVGPTGTYQNLQHTQSGKQRDMLELQARTGGANLQITVKMKEVSEVWAPAFGFDNVSFSLFLHVPELAKKNASATSVLPMMNASMPEGFDANTWHIGHVAFGWGNYLFDASTANSARRGQNVGSAPAIHVNHDENTVTFTYSGKAMGISDWSNTSIYISTWDIAGEGHYRKISKEGGLWEFGGGDSTSPKVLDDAFLQLHN</sequence>
<protein>
    <submittedName>
        <fullName evidence="6">Alpha-amylase family glycosyl hydrolase</fullName>
    </submittedName>
</protein>
<evidence type="ECO:0000313" key="7">
    <source>
        <dbReference type="Proteomes" id="UP001249020"/>
    </source>
</evidence>
<dbReference type="Gene3D" id="3.20.20.80">
    <property type="entry name" value="Glycosidases"/>
    <property type="match status" value="1"/>
</dbReference>
<dbReference type="SUPFAM" id="SSF51445">
    <property type="entry name" value="(Trans)glycosidases"/>
    <property type="match status" value="1"/>
</dbReference>
<keyword evidence="7" id="KW-1185">Reference proteome</keyword>
<dbReference type="PROSITE" id="PS51257">
    <property type="entry name" value="PROKAR_LIPOPROTEIN"/>
    <property type="match status" value="1"/>
</dbReference>
<dbReference type="PANTHER" id="PTHR10357:SF215">
    <property type="entry name" value="ALPHA-AMYLASE 1"/>
    <property type="match status" value="1"/>
</dbReference>
<organism evidence="6 7">
    <name type="scientific">Brumicola blandensis</name>
    <dbReference type="NCBI Taxonomy" id="3075611"/>
    <lineage>
        <taxon>Bacteria</taxon>
        <taxon>Pseudomonadati</taxon>
        <taxon>Pseudomonadota</taxon>
        <taxon>Gammaproteobacteria</taxon>
        <taxon>Alteromonadales</taxon>
        <taxon>Alteromonadaceae</taxon>
        <taxon>Brumicola</taxon>
    </lineage>
</organism>
<dbReference type="InterPro" id="IPR006047">
    <property type="entry name" value="GH13_cat_dom"/>
</dbReference>
<keyword evidence="2" id="KW-0479">Metal-binding</keyword>
<keyword evidence="6" id="KW-0378">Hydrolase</keyword>
<evidence type="ECO:0000256" key="3">
    <source>
        <dbReference type="ARBA" id="ARBA00022729"/>
    </source>
</evidence>
<comment type="cofactor">
    <cofactor evidence="1">
        <name>Ca(2+)</name>
        <dbReference type="ChEBI" id="CHEBI:29108"/>
    </cofactor>
</comment>
<dbReference type="EMBL" id="JAVRIE010000004">
    <property type="protein sequence ID" value="MDT0583217.1"/>
    <property type="molecule type" value="Genomic_DNA"/>
</dbReference>
<feature type="chain" id="PRO_5043835653" evidence="4">
    <location>
        <begin position="32"/>
        <end position="896"/>
    </location>
</feature>
<evidence type="ECO:0000256" key="4">
    <source>
        <dbReference type="SAM" id="SignalP"/>
    </source>
</evidence>
<gene>
    <name evidence="6" type="ORF">RM544_11760</name>
</gene>
<dbReference type="GO" id="GO:0005975">
    <property type="term" value="P:carbohydrate metabolic process"/>
    <property type="evidence" value="ECO:0007669"/>
    <property type="project" value="InterPro"/>
</dbReference>
<dbReference type="Pfam" id="PF09985">
    <property type="entry name" value="Glucodextran_C"/>
    <property type="match status" value="1"/>
</dbReference>
<dbReference type="InterPro" id="IPR019248">
    <property type="entry name" value="Glucodextran_C"/>
</dbReference>
<evidence type="ECO:0000256" key="1">
    <source>
        <dbReference type="ARBA" id="ARBA00001913"/>
    </source>
</evidence>
<dbReference type="Proteomes" id="UP001249020">
    <property type="component" value="Unassembled WGS sequence"/>
</dbReference>
<dbReference type="AlphaFoldDB" id="A0AAW8R225"/>
<dbReference type="GO" id="GO:0016787">
    <property type="term" value="F:hydrolase activity"/>
    <property type="evidence" value="ECO:0007669"/>
    <property type="project" value="UniProtKB-KW"/>
</dbReference>
<proteinExistence type="predicted"/>
<evidence type="ECO:0000259" key="5">
    <source>
        <dbReference type="SMART" id="SM00642"/>
    </source>
</evidence>
<dbReference type="GO" id="GO:0046872">
    <property type="term" value="F:metal ion binding"/>
    <property type="evidence" value="ECO:0007669"/>
    <property type="project" value="UniProtKB-KW"/>
</dbReference>
<name>A0AAW8R225_9ALTE</name>
<keyword evidence="3 4" id="KW-0732">Signal</keyword>